<keyword evidence="1" id="KW-0378">Hydrolase</keyword>
<keyword evidence="5" id="KW-1185">Reference proteome</keyword>
<keyword evidence="2" id="KW-0812">Transmembrane</keyword>
<organism evidence="4 5">
    <name type="scientific">Actinacidiphila acidipaludis</name>
    <dbReference type="NCBI Taxonomy" id="2873382"/>
    <lineage>
        <taxon>Bacteria</taxon>
        <taxon>Bacillati</taxon>
        <taxon>Actinomycetota</taxon>
        <taxon>Actinomycetes</taxon>
        <taxon>Kitasatosporales</taxon>
        <taxon>Streptomycetaceae</taxon>
        <taxon>Actinacidiphila</taxon>
    </lineage>
</organism>
<evidence type="ECO:0000259" key="3">
    <source>
        <dbReference type="SMART" id="SM00331"/>
    </source>
</evidence>
<evidence type="ECO:0000256" key="2">
    <source>
        <dbReference type="SAM" id="Phobius"/>
    </source>
</evidence>
<feature type="domain" description="PPM-type phosphatase" evidence="3">
    <location>
        <begin position="147"/>
        <end position="365"/>
    </location>
</feature>
<name>A0ABS7QB67_9ACTN</name>
<dbReference type="SMART" id="SM00331">
    <property type="entry name" value="PP2C_SIG"/>
    <property type="match status" value="1"/>
</dbReference>
<sequence length="382" mass="40167">MKSAWLRTVQRLESDYLARLGLSLPLVALLIVILADVIAGRDHYLTPGIVAAPALAAITVDWRKTLLVSVLGVLVQGALAPFDGVTRTADKDVLFGQLYAYGLVSAFSVYIAWRRETGARAFTAITSVAEAAQHALMQPPAPRVGDVRVAARYVSAADAAQIGGDLYSVLETPHGVRALIGDVRGKGLAAVQSSAVALGAFREAAFDEGGLDRVAARVDTSVGRHVGAGDFITALFAEFGDPGGVELLHYGHVAPLRVSREGEVETLEPAEPWVPLGMADMVQGTPTPWRVPLAPGDVLVLCTDGVIEARGARDPGFYPLADRVGPLVAGSGPELDAAVQRVYEDLLRHTGGSLSDDVVLLLIAPVPDPLPMHPQDPPLSPA</sequence>
<feature type="transmembrane region" description="Helical" evidence="2">
    <location>
        <begin position="94"/>
        <end position="113"/>
    </location>
</feature>
<proteinExistence type="predicted"/>
<dbReference type="Gene3D" id="3.60.40.10">
    <property type="entry name" value="PPM-type phosphatase domain"/>
    <property type="match status" value="1"/>
</dbReference>
<keyword evidence="2" id="KW-1133">Transmembrane helix</keyword>
<dbReference type="RefSeq" id="WP_222963375.1">
    <property type="nucleotide sequence ID" value="NZ_JAINZZ010000018.1"/>
</dbReference>
<evidence type="ECO:0000256" key="1">
    <source>
        <dbReference type="ARBA" id="ARBA00022801"/>
    </source>
</evidence>
<dbReference type="PANTHER" id="PTHR43156:SF2">
    <property type="entry name" value="STAGE II SPORULATION PROTEIN E"/>
    <property type="match status" value="1"/>
</dbReference>
<dbReference type="InterPro" id="IPR036457">
    <property type="entry name" value="PPM-type-like_dom_sf"/>
</dbReference>
<reference evidence="4 5" key="1">
    <citation type="submission" date="2021-08" db="EMBL/GenBank/DDBJ databases">
        <title>WGS of actinomycetes from Thailand.</title>
        <authorList>
            <person name="Thawai C."/>
        </authorList>
    </citation>
    <scope>NUCLEOTIDE SEQUENCE [LARGE SCALE GENOMIC DNA]</scope>
    <source>
        <strain evidence="4 5">PLK6-54</strain>
    </source>
</reference>
<dbReference type="Proteomes" id="UP000778578">
    <property type="component" value="Unassembled WGS sequence"/>
</dbReference>
<dbReference type="InterPro" id="IPR052016">
    <property type="entry name" value="Bact_Sigma-Reg"/>
</dbReference>
<feature type="transmembrane region" description="Helical" evidence="2">
    <location>
        <begin position="20"/>
        <end position="38"/>
    </location>
</feature>
<dbReference type="SUPFAM" id="SSF81606">
    <property type="entry name" value="PP2C-like"/>
    <property type="match status" value="1"/>
</dbReference>
<dbReference type="Pfam" id="PF07228">
    <property type="entry name" value="SpoIIE"/>
    <property type="match status" value="1"/>
</dbReference>
<protein>
    <submittedName>
        <fullName evidence="4">Serine/threonine-protein phosphatase</fullName>
    </submittedName>
</protein>
<keyword evidence="2" id="KW-0472">Membrane</keyword>
<dbReference type="PANTHER" id="PTHR43156">
    <property type="entry name" value="STAGE II SPORULATION PROTEIN E-RELATED"/>
    <property type="match status" value="1"/>
</dbReference>
<accession>A0ABS7QB67</accession>
<dbReference type="EMBL" id="JAINZZ010000018">
    <property type="protein sequence ID" value="MBY8879242.1"/>
    <property type="molecule type" value="Genomic_DNA"/>
</dbReference>
<gene>
    <name evidence="4" type="ORF">K7862_16600</name>
</gene>
<evidence type="ECO:0000313" key="5">
    <source>
        <dbReference type="Proteomes" id="UP000778578"/>
    </source>
</evidence>
<evidence type="ECO:0000313" key="4">
    <source>
        <dbReference type="EMBL" id="MBY8879242.1"/>
    </source>
</evidence>
<dbReference type="InterPro" id="IPR001932">
    <property type="entry name" value="PPM-type_phosphatase-like_dom"/>
</dbReference>
<comment type="caution">
    <text evidence="4">The sequence shown here is derived from an EMBL/GenBank/DDBJ whole genome shotgun (WGS) entry which is preliminary data.</text>
</comment>